<proteinExistence type="predicted"/>
<dbReference type="SUPFAM" id="SSF81901">
    <property type="entry name" value="HCP-like"/>
    <property type="match status" value="1"/>
</dbReference>
<feature type="region of interest" description="Disordered" evidence="1">
    <location>
        <begin position="1"/>
        <end position="27"/>
    </location>
</feature>
<accession>A0ABP0EL68</accession>
<dbReference type="InterPro" id="IPR011990">
    <property type="entry name" value="TPR-like_helical_dom_sf"/>
</dbReference>
<feature type="compositionally biased region" description="Polar residues" evidence="1">
    <location>
        <begin position="296"/>
        <end position="312"/>
    </location>
</feature>
<feature type="compositionally biased region" description="Polar residues" evidence="1">
    <location>
        <begin position="221"/>
        <end position="232"/>
    </location>
</feature>
<name>A0ABP0EL68_9ASCO</name>
<dbReference type="InterPro" id="IPR052945">
    <property type="entry name" value="Mitotic_Regulator"/>
</dbReference>
<feature type="region of interest" description="Disordered" evidence="1">
    <location>
        <begin position="182"/>
        <end position="312"/>
    </location>
</feature>
<feature type="compositionally biased region" description="Basic and acidic residues" evidence="1">
    <location>
        <begin position="247"/>
        <end position="260"/>
    </location>
</feature>
<gene>
    <name evidence="2" type="ORF">CAAN4_H17942</name>
</gene>
<evidence type="ECO:0000256" key="1">
    <source>
        <dbReference type="SAM" id="MobiDB-lite"/>
    </source>
</evidence>
<protein>
    <submittedName>
        <fullName evidence="2">Uncharacterized protein</fullName>
    </submittedName>
</protein>
<organism evidence="2 3">
    <name type="scientific">[Candida] anglica</name>
    <dbReference type="NCBI Taxonomy" id="148631"/>
    <lineage>
        <taxon>Eukaryota</taxon>
        <taxon>Fungi</taxon>
        <taxon>Dikarya</taxon>
        <taxon>Ascomycota</taxon>
        <taxon>Saccharomycotina</taxon>
        <taxon>Pichiomycetes</taxon>
        <taxon>Debaryomycetaceae</taxon>
        <taxon>Kurtzmaniella</taxon>
    </lineage>
</organism>
<dbReference type="Gene3D" id="1.25.40.10">
    <property type="entry name" value="Tetratricopeptide repeat domain"/>
    <property type="match status" value="1"/>
</dbReference>
<dbReference type="EMBL" id="OZ004260">
    <property type="protein sequence ID" value="CAK7921753.1"/>
    <property type="molecule type" value="Genomic_DNA"/>
</dbReference>
<evidence type="ECO:0000313" key="2">
    <source>
        <dbReference type="EMBL" id="CAK7921753.1"/>
    </source>
</evidence>
<feature type="compositionally biased region" description="Low complexity" evidence="1">
    <location>
        <begin position="190"/>
        <end position="209"/>
    </location>
</feature>
<feature type="compositionally biased region" description="Basic and acidic residues" evidence="1">
    <location>
        <begin position="18"/>
        <end position="27"/>
    </location>
</feature>
<evidence type="ECO:0000313" key="3">
    <source>
        <dbReference type="Proteomes" id="UP001497600"/>
    </source>
</evidence>
<sequence length="565" mass="63944">MSLSMYSETIYRIPSGDSGHESDHNSTLHFRPYDFKYDSDSSTTSDVEQINKDDEIPERLDIRRSDFIRSTVAFQLKKEGMKSIKPSVKVRNRTQENELESNNLKIACQKEIEPKPPKMAISQIEVPTTPPINPTPPLPPPKDFPRTVLFDFKSGPVSSNKLSECESTLSLHKPFIETSSKANAKDKVSIQRNYSSNSSSNDYISDRNSYTSDHNRDIKQTQDTAYVTASKTYKSHRKANSLPEPDLDNHKSAKVAKESDNEILLRSQTQRPKSLPKPQTRFSGQIKSPLVPPTPQNAASNKSSSPNLKINVTTPPMLRRNICESVTRSPRPPEQDITSLARTTFAIQLRNGGDHKEASYHLKLAARPPNNYPHAMYLYAMALRSGLGVDMNKAKSLKWLLRCILVCENSTSNDFVSKLANLHTSDMLLAMNHTLKAEDRIDPNVLYEYYSKFSVSELAEIVESTKKNEKIEALTLHEVGNCLIYGWGVSAKDEESGMMYLEKASTMGSDKSMVQLGEIWKSKSKAKYYKKDFFNAAAWLRLGELFGQKSEKNKWIYSQKYIEKN</sequence>
<dbReference type="Proteomes" id="UP001497600">
    <property type="component" value="Chromosome H"/>
</dbReference>
<dbReference type="PANTHER" id="PTHR43628:SF11">
    <property type="entry name" value="PROTEIN DSF2"/>
    <property type="match status" value="1"/>
</dbReference>
<dbReference type="PANTHER" id="PTHR43628">
    <property type="entry name" value="ACTIVATOR OF C KINASE PROTEIN 1-RELATED"/>
    <property type="match status" value="1"/>
</dbReference>
<keyword evidence="3" id="KW-1185">Reference proteome</keyword>
<reference evidence="2 3" key="1">
    <citation type="submission" date="2024-01" db="EMBL/GenBank/DDBJ databases">
        <authorList>
            <consortium name="Genoscope - CEA"/>
            <person name="William W."/>
        </authorList>
    </citation>
    <scope>NUCLEOTIDE SEQUENCE [LARGE SCALE GENOMIC DNA]</scope>
    <source>
        <strain evidence="2 3">29B2s-10</strain>
    </source>
</reference>